<feature type="domain" description="FAD dependent oxidoreductase" evidence="1">
    <location>
        <begin position="5"/>
        <end position="402"/>
    </location>
</feature>
<protein>
    <submittedName>
        <fullName evidence="2">FAD dependent oxidoreductase superfamily</fullName>
    </submittedName>
</protein>
<dbReference type="Proteomes" id="UP000272025">
    <property type="component" value="Unassembled WGS sequence"/>
</dbReference>
<evidence type="ECO:0000313" key="3">
    <source>
        <dbReference type="Proteomes" id="UP000272025"/>
    </source>
</evidence>
<dbReference type="GO" id="GO:0042147">
    <property type="term" value="P:retrograde transport, endosome to Golgi"/>
    <property type="evidence" value="ECO:0007669"/>
    <property type="project" value="TreeGrafter"/>
</dbReference>
<dbReference type="InterPro" id="IPR036188">
    <property type="entry name" value="FAD/NAD-bd_sf"/>
</dbReference>
<dbReference type="PANTHER" id="PTHR13847">
    <property type="entry name" value="SARCOSINE DEHYDROGENASE-RELATED"/>
    <property type="match status" value="1"/>
</dbReference>
<dbReference type="GeneID" id="39579752"/>
<accession>A0A3N2Q2K7</accession>
<dbReference type="InterPro" id="IPR006076">
    <property type="entry name" value="FAD-dep_OxRdtase"/>
</dbReference>
<dbReference type="STRING" id="1314773.A0A3N2Q2K7"/>
<dbReference type="OrthoDB" id="498204at2759"/>
<dbReference type="Gene3D" id="3.50.50.60">
    <property type="entry name" value="FAD/NAD(P)-binding domain"/>
    <property type="match status" value="1"/>
</dbReference>
<dbReference type="PANTHER" id="PTHR13847:SF185">
    <property type="entry name" value="FAD DEPENDENT OXIDOREDUCTASE SUPERFAMILY (AFU_ORTHOLOGUE AFUA_3G02360)"/>
    <property type="match status" value="1"/>
</dbReference>
<name>A0A3N2Q2K7_SODAK</name>
<dbReference type="GO" id="GO:0005770">
    <property type="term" value="C:late endosome"/>
    <property type="evidence" value="ECO:0007669"/>
    <property type="project" value="TreeGrafter"/>
</dbReference>
<gene>
    <name evidence="2" type="ORF">SODALDRAFT_330721</name>
</gene>
<organism evidence="2 3">
    <name type="scientific">Sodiomyces alkalinus (strain CBS 110278 / VKM F-3762 / F11)</name>
    <name type="common">Alkaliphilic filamentous fungus</name>
    <dbReference type="NCBI Taxonomy" id="1314773"/>
    <lineage>
        <taxon>Eukaryota</taxon>
        <taxon>Fungi</taxon>
        <taxon>Dikarya</taxon>
        <taxon>Ascomycota</taxon>
        <taxon>Pezizomycotina</taxon>
        <taxon>Sordariomycetes</taxon>
        <taxon>Hypocreomycetidae</taxon>
        <taxon>Glomerellales</taxon>
        <taxon>Plectosphaerellaceae</taxon>
        <taxon>Sodiomyces</taxon>
    </lineage>
</organism>
<evidence type="ECO:0000313" key="2">
    <source>
        <dbReference type="EMBL" id="ROT41001.1"/>
    </source>
</evidence>
<sequence length="420" mass="44870">MNTTVILGSGLIGVATAYYLSEHQIPSTIHLVDPSPELFSSASGFAGGFLAKDWFAPQSASLGLLSFSEHQKLAEQNDGRAKWGYTKSSTFSHSHVPVTLAGKRGDDWLRTGQSRAQVVTAVESDDGTGNGRPPWLRQVEGDDVHLISEEGTTGLVDPLRLCQFLLQTCLDRGVRLHHPAKVISVRTDARHGEIGSVRVAETTSSTETDLPCTHLLIAAGAWSPRVFAELFPRASVRLPISSLAGHSLVFRPPQVPRGDPEPVSYSVYSTTEDGWSPELYARLDGNIYIAGINSATEPLPPLPSDAVIDAAKIRKLKETAGRMVSSFDQEGNGADLEVVREGHCFRPVSDAGVPILARIPDADLGIGVRTRPGPEGGVYVAAGHGPWGITLGLGTGKVMAEMMQGRRLSADVSGLGLPYR</sequence>
<keyword evidence="3" id="KW-1185">Reference proteome</keyword>
<dbReference type="Gene3D" id="3.30.9.10">
    <property type="entry name" value="D-Amino Acid Oxidase, subunit A, domain 2"/>
    <property type="match status" value="1"/>
</dbReference>
<dbReference type="EMBL" id="ML119052">
    <property type="protein sequence ID" value="ROT41001.1"/>
    <property type="molecule type" value="Genomic_DNA"/>
</dbReference>
<dbReference type="GO" id="GO:0005829">
    <property type="term" value="C:cytosol"/>
    <property type="evidence" value="ECO:0007669"/>
    <property type="project" value="GOC"/>
</dbReference>
<dbReference type="SUPFAM" id="SSF51905">
    <property type="entry name" value="FAD/NAD(P)-binding domain"/>
    <property type="match status" value="1"/>
</dbReference>
<reference evidence="2 3" key="1">
    <citation type="journal article" date="2018" name="Mol. Ecol.">
        <title>The obligate alkalophilic soda-lake fungus Sodiomyces alkalinus has shifted to a protein diet.</title>
        <authorList>
            <person name="Grum-Grzhimaylo A.A."/>
            <person name="Falkoski D.L."/>
            <person name="van den Heuvel J."/>
            <person name="Valero-Jimenez C.A."/>
            <person name="Min B."/>
            <person name="Choi I.G."/>
            <person name="Lipzen A."/>
            <person name="Daum C.G."/>
            <person name="Aanen D.K."/>
            <person name="Tsang A."/>
            <person name="Henrissat B."/>
            <person name="Bilanenko E.N."/>
            <person name="de Vries R.P."/>
            <person name="van Kan J.A.L."/>
            <person name="Grigoriev I.V."/>
            <person name="Debets A.J.M."/>
        </authorList>
    </citation>
    <scope>NUCLEOTIDE SEQUENCE [LARGE SCALE GENOMIC DNA]</scope>
    <source>
        <strain evidence="2 3">F11</strain>
    </source>
</reference>
<dbReference type="Pfam" id="PF01266">
    <property type="entry name" value="DAO"/>
    <property type="match status" value="1"/>
</dbReference>
<dbReference type="RefSeq" id="XP_028468807.1">
    <property type="nucleotide sequence ID" value="XM_028611274.1"/>
</dbReference>
<evidence type="ECO:0000259" key="1">
    <source>
        <dbReference type="Pfam" id="PF01266"/>
    </source>
</evidence>
<dbReference type="AlphaFoldDB" id="A0A3N2Q2K7"/>
<proteinExistence type="predicted"/>